<dbReference type="InterPro" id="IPR011453">
    <property type="entry name" value="DUF1559"/>
</dbReference>
<dbReference type="EMBL" id="CP042997">
    <property type="protein sequence ID" value="QEH32238.1"/>
    <property type="molecule type" value="Genomic_DNA"/>
</dbReference>
<organism evidence="2 3">
    <name type="scientific">Aquisphaera giovannonii</name>
    <dbReference type="NCBI Taxonomy" id="406548"/>
    <lineage>
        <taxon>Bacteria</taxon>
        <taxon>Pseudomonadati</taxon>
        <taxon>Planctomycetota</taxon>
        <taxon>Planctomycetia</taxon>
        <taxon>Isosphaerales</taxon>
        <taxon>Isosphaeraceae</taxon>
        <taxon>Aquisphaera</taxon>
    </lineage>
</organism>
<dbReference type="Proteomes" id="UP000324233">
    <property type="component" value="Chromosome"/>
</dbReference>
<protein>
    <recommendedName>
        <fullName evidence="1">DUF1559 domain-containing protein</fullName>
    </recommendedName>
</protein>
<feature type="domain" description="DUF1559" evidence="1">
    <location>
        <begin position="19"/>
        <end position="161"/>
    </location>
</feature>
<dbReference type="InterPro" id="IPR027558">
    <property type="entry name" value="Pre_pil_HX9DG_C"/>
</dbReference>
<proteinExistence type="predicted"/>
<dbReference type="NCBIfam" id="TIGR04294">
    <property type="entry name" value="pre_pil_HX9DG"/>
    <property type="match status" value="1"/>
</dbReference>
<dbReference type="KEGG" id="agv:OJF2_07070"/>
<name>A0A5B9VVI2_9BACT</name>
<evidence type="ECO:0000259" key="1">
    <source>
        <dbReference type="Pfam" id="PF07596"/>
    </source>
</evidence>
<dbReference type="PANTHER" id="PTHR30093:SF2">
    <property type="entry name" value="TYPE II SECRETION SYSTEM PROTEIN H"/>
    <property type="match status" value="1"/>
</dbReference>
<evidence type="ECO:0000313" key="2">
    <source>
        <dbReference type="EMBL" id="QEH32238.1"/>
    </source>
</evidence>
<keyword evidence="3" id="KW-1185">Reference proteome</keyword>
<dbReference type="PANTHER" id="PTHR30093">
    <property type="entry name" value="GENERAL SECRETION PATHWAY PROTEIN G"/>
    <property type="match status" value="1"/>
</dbReference>
<reference evidence="2 3" key="1">
    <citation type="submission" date="2019-08" db="EMBL/GenBank/DDBJ databases">
        <title>Deep-cultivation of Planctomycetes and their phenomic and genomic characterization uncovers novel biology.</title>
        <authorList>
            <person name="Wiegand S."/>
            <person name="Jogler M."/>
            <person name="Boedeker C."/>
            <person name="Pinto D."/>
            <person name="Vollmers J."/>
            <person name="Rivas-Marin E."/>
            <person name="Kohn T."/>
            <person name="Peeters S.H."/>
            <person name="Heuer A."/>
            <person name="Rast P."/>
            <person name="Oberbeckmann S."/>
            <person name="Bunk B."/>
            <person name="Jeske O."/>
            <person name="Meyerdierks A."/>
            <person name="Storesund J.E."/>
            <person name="Kallscheuer N."/>
            <person name="Luecker S."/>
            <person name="Lage O.M."/>
            <person name="Pohl T."/>
            <person name="Merkel B.J."/>
            <person name="Hornburger P."/>
            <person name="Mueller R.-W."/>
            <person name="Bruemmer F."/>
            <person name="Labrenz M."/>
            <person name="Spormann A.M."/>
            <person name="Op den Camp H."/>
            <person name="Overmann J."/>
            <person name="Amann R."/>
            <person name="Jetten M.S.M."/>
            <person name="Mascher T."/>
            <person name="Medema M.H."/>
            <person name="Devos D.P."/>
            <person name="Kaster A.-K."/>
            <person name="Ovreas L."/>
            <person name="Rohde M."/>
            <person name="Galperin M.Y."/>
            <person name="Jogler C."/>
        </authorList>
    </citation>
    <scope>NUCLEOTIDE SEQUENCE [LARGE SCALE GENOMIC DNA]</scope>
    <source>
        <strain evidence="2 3">OJF2</strain>
    </source>
</reference>
<evidence type="ECO:0000313" key="3">
    <source>
        <dbReference type="Proteomes" id="UP000324233"/>
    </source>
</evidence>
<gene>
    <name evidence="2" type="ORF">OJF2_07070</name>
</gene>
<dbReference type="AlphaFoldDB" id="A0A5B9VVI2"/>
<dbReference type="Pfam" id="PF07596">
    <property type="entry name" value="SBP_bac_10"/>
    <property type="match status" value="1"/>
</dbReference>
<accession>A0A5B9VVI2</accession>
<sequence>MVSDSAPLDSSFEYSGPGSFKMQFSSYACNTGMWALNIRTTNSNYQARLASMSGVMYGHSSVRFAAITDGTSNTAAFAEHGHSLLDPSIRNYYQWWSSGYYTDNMFDSYWPLNAQKSAVRGLFSNGDYEEYLPIFVSSFHPGGANMAFVDGSVRFIKETIDTWRNDPGTGDPPGVTWDSSQSTYVVGPGAKVGVFQALTTRAKGEVVSADQY</sequence>